<evidence type="ECO:0000313" key="5">
    <source>
        <dbReference type="EMBL" id="TDC49176.1"/>
    </source>
</evidence>
<name>A0A4R4RIN5_9ACTN</name>
<dbReference type="Gene3D" id="3.90.245.10">
    <property type="entry name" value="Ribonucleoside hydrolase-like"/>
    <property type="match status" value="1"/>
</dbReference>
<dbReference type="Proteomes" id="UP000295621">
    <property type="component" value="Unassembled WGS sequence"/>
</dbReference>
<gene>
    <name evidence="5" type="ORF">E1212_18965</name>
</gene>
<dbReference type="GO" id="GO:0005829">
    <property type="term" value="C:cytosol"/>
    <property type="evidence" value="ECO:0007669"/>
    <property type="project" value="TreeGrafter"/>
</dbReference>
<dbReference type="GO" id="GO:0006152">
    <property type="term" value="P:purine nucleoside catabolic process"/>
    <property type="evidence" value="ECO:0007669"/>
    <property type="project" value="TreeGrafter"/>
</dbReference>
<dbReference type="PANTHER" id="PTHR12304:SF4">
    <property type="entry name" value="URIDINE NUCLEOSIDASE"/>
    <property type="match status" value="1"/>
</dbReference>
<dbReference type="OrthoDB" id="9797882at2"/>
<dbReference type="SUPFAM" id="SSF53590">
    <property type="entry name" value="Nucleoside hydrolase"/>
    <property type="match status" value="1"/>
</dbReference>
<comment type="caution">
    <text evidence="5">The sequence shown here is derived from an EMBL/GenBank/DDBJ whole genome shotgun (WGS) entry which is preliminary data.</text>
</comment>
<keyword evidence="1 5" id="KW-0378">Hydrolase</keyword>
<proteinExistence type="predicted"/>
<evidence type="ECO:0000256" key="1">
    <source>
        <dbReference type="ARBA" id="ARBA00022801"/>
    </source>
</evidence>
<dbReference type="InterPro" id="IPR036452">
    <property type="entry name" value="Ribo_hydro-like"/>
</dbReference>
<evidence type="ECO:0000256" key="2">
    <source>
        <dbReference type="ARBA" id="ARBA00023295"/>
    </source>
</evidence>
<dbReference type="GO" id="GO:0008477">
    <property type="term" value="F:purine nucleosidase activity"/>
    <property type="evidence" value="ECO:0007669"/>
    <property type="project" value="TreeGrafter"/>
</dbReference>
<dbReference type="InterPro" id="IPR001910">
    <property type="entry name" value="Inosine/uridine_hydrolase_dom"/>
</dbReference>
<accession>A0A4R4RIN5</accession>
<feature type="region of interest" description="Disordered" evidence="3">
    <location>
        <begin position="1"/>
        <end position="31"/>
    </location>
</feature>
<keyword evidence="2" id="KW-0326">Glycosidase</keyword>
<sequence>MVDVNGRIRSTSAGRRAGTDSRYSRRGQRLAAQPRREIRHVVVDTDCGIDDALALLYLAGRPRDCELAAVTTVHGNAPVEAVVANVGHVLGLAGPPDVPVAVGAGGPMDGSRRAASGTHGSDGLGDLVAAKTPPRAAVGEAAARYLAGLARGRPGHYDLLTLGPLTNVALALELEPELLTLFRSVLVMGGSAGDTNVRHDPGAARRVLAAPRTRLLHLGVDVTSTVVADDEAVRRLRAAGTARGEFAAALVERYIDAYEGRWGRRAAPVHDALAAALLLRPAWITAARTEPPAGTVVVTDVDREAFVADLLRTLALDF</sequence>
<evidence type="ECO:0000256" key="3">
    <source>
        <dbReference type="SAM" id="MobiDB-lite"/>
    </source>
</evidence>
<keyword evidence="6" id="KW-1185">Reference proteome</keyword>
<reference evidence="5 6" key="1">
    <citation type="submission" date="2019-02" db="EMBL/GenBank/DDBJ databases">
        <title>Draft genome sequences of novel Actinobacteria.</title>
        <authorList>
            <person name="Sahin N."/>
            <person name="Ay H."/>
            <person name="Saygin H."/>
        </authorList>
    </citation>
    <scope>NUCLEOTIDE SEQUENCE [LARGE SCALE GENOMIC DNA]</scope>
    <source>
        <strain evidence="5 6">KC603</strain>
    </source>
</reference>
<organism evidence="5 6">
    <name type="scientific">Jiangella ureilytica</name>
    <dbReference type="NCBI Taxonomy" id="2530374"/>
    <lineage>
        <taxon>Bacteria</taxon>
        <taxon>Bacillati</taxon>
        <taxon>Actinomycetota</taxon>
        <taxon>Actinomycetes</taxon>
        <taxon>Jiangellales</taxon>
        <taxon>Jiangellaceae</taxon>
        <taxon>Jiangella</taxon>
    </lineage>
</organism>
<evidence type="ECO:0000259" key="4">
    <source>
        <dbReference type="Pfam" id="PF01156"/>
    </source>
</evidence>
<dbReference type="PANTHER" id="PTHR12304">
    <property type="entry name" value="INOSINE-URIDINE PREFERRING NUCLEOSIDE HYDROLASE"/>
    <property type="match status" value="1"/>
</dbReference>
<dbReference type="InterPro" id="IPR023186">
    <property type="entry name" value="IUNH"/>
</dbReference>
<protein>
    <submittedName>
        <fullName evidence="5">Nucleoside hydrolase</fullName>
    </submittedName>
</protein>
<evidence type="ECO:0000313" key="6">
    <source>
        <dbReference type="Proteomes" id="UP000295621"/>
    </source>
</evidence>
<dbReference type="Pfam" id="PF01156">
    <property type="entry name" value="IU_nuc_hydro"/>
    <property type="match status" value="1"/>
</dbReference>
<dbReference type="EMBL" id="SMKL01000045">
    <property type="protein sequence ID" value="TDC49176.1"/>
    <property type="molecule type" value="Genomic_DNA"/>
</dbReference>
<feature type="domain" description="Inosine/uridine-preferring nucleoside hydrolase" evidence="4">
    <location>
        <begin position="41"/>
        <end position="302"/>
    </location>
</feature>
<dbReference type="AlphaFoldDB" id="A0A4R4RIN5"/>